<evidence type="ECO:0000256" key="2">
    <source>
        <dbReference type="ARBA" id="ARBA00022490"/>
    </source>
</evidence>
<accession>A0AA36DCE1</accession>
<keyword evidence="4 6" id="KW-0863">Zinc-finger</keyword>
<proteinExistence type="predicted"/>
<evidence type="ECO:0000256" key="6">
    <source>
        <dbReference type="PROSITE-ProRule" id="PRU01215"/>
    </source>
</evidence>
<dbReference type="FunFam" id="3.30.40.10:FF:000143">
    <property type="entry name" value="Regulator of gluconeogenesis Rmd5"/>
    <property type="match status" value="1"/>
</dbReference>
<dbReference type="GO" id="GO:0043161">
    <property type="term" value="P:proteasome-mediated ubiquitin-dependent protein catabolic process"/>
    <property type="evidence" value="ECO:0007669"/>
    <property type="project" value="InterPro"/>
</dbReference>
<feature type="zinc finger region" description="RING-Gid-type" evidence="6">
    <location>
        <begin position="335"/>
        <end position="379"/>
    </location>
</feature>
<comment type="subcellular location">
    <subcellularLocation>
        <location evidence="1">Cytoplasm</location>
    </subcellularLocation>
</comment>
<reference evidence="8" key="1">
    <citation type="submission" date="2023-06" db="EMBL/GenBank/DDBJ databases">
        <authorList>
            <person name="Delattre M."/>
        </authorList>
    </citation>
    <scope>NUCLEOTIDE SEQUENCE</scope>
    <source>
        <strain evidence="8">AF72</strain>
    </source>
</reference>
<dbReference type="InterPro" id="IPR013083">
    <property type="entry name" value="Znf_RING/FYVE/PHD"/>
</dbReference>
<evidence type="ECO:0000256" key="5">
    <source>
        <dbReference type="ARBA" id="ARBA00022833"/>
    </source>
</evidence>
<gene>
    <name evidence="8" type="ORF">MSPICULIGERA_LOCUS21749</name>
</gene>
<dbReference type="GO" id="GO:0005634">
    <property type="term" value="C:nucleus"/>
    <property type="evidence" value="ECO:0007669"/>
    <property type="project" value="TreeGrafter"/>
</dbReference>
<keyword evidence="9" id="KW-1185">Reference proteome</keyword>
<feature type="domain" description="RING-Gid-type" evidence="7">
    <location>
        <begin position="335"/>
        <end position="379"/>
    </location>
</feature>
<feature type="non-terminal residue" evidence="8">
    <location>
        <position position="393"/>
    </location>
</feature>
<dbReference type="GO" id="GO:0061630">
    <property type="term" value="F:ubiquitin protein ligase activity"/>
    <property type="evidence" value="ECO:0007669"/>
    <property type="project" value="InterPro"/>
</dbReference>
<dbReference type="CDD" id="cd16652">
    <property type="entry name" value="dRING_Rmd5p-like"/>
    <property type="match status" value="1"/>
</dbReference>
<comment type="caution">
    <text evidence="8">The sequence shown here is derived from an EMBL/GenBank/DDBJ whole genome shotgun (WGS) entry which is preliminary data.</text>
</comment>
<evidence type="ECO:0000256" key="1">
    <source>
        <dbReference type="ARBA" id="ARBA00004496"/>
    </source>
</evidence>
<keyword evidence="5" id="KW-0862">Zinc</keyword>
<dbReference type="InterPro" id="IPR037683">
    <property type="entry name" value="Rmd5_dRing"/>
</dbReference>
<evidence type="ECO:0000256" key="3">
    <source>
        <dbReference type="ARBA" id="ARBA00022723"/>
    </source>
</evidence>
<keyword evidence="2" id="KW-0963">Cytoplasm</keyword>
<organism evidence="8 9">
    <name type="scientific">Mesorhabditis spiculigera</name>
    <dbReference type="NCBI Taxonomy" id="96644"/>
    <lineage>
        <taxon>Eukaryota</taxon>
        <taxon>Metazoa</taxon>
        <taxon>Ecdysozoa</taxon>
        <taxon>Nematoda</taxon>
        <taxon>Chromadorea</taxon>
        <taxon>Rhabditida</taxon>
        <taxon>Rhabditina</taxon>
        <taxon>Rhabditomorpha</taxon>
        <taxon>Rhabditoidea</taxon>
        <taxon>Rhabditidae</taxon>
        <taxon>Mesorhabditinae</taxon>
        <taxon>Mesorhabditis</taxon>
    </lineage>
</organism>
<dbReference type="Gene3D" id="3.30.40.10">
    <property type="entry name" value="Zinc/RING finger domain, C3HC4 (zinc finger)"/>
    <property type="match status" value="1"/>
</dbReference>
<name>A0AA36DCE1_9BILA</name>
<dbReference type="InterPro" id="IPR045098">
    <property type="entry name" value="Fyv10_fam"/>
</dbReference>
<evidence type="ECO:0000256" key="4">
    <source>
        <dbReference type="ARBA" id="ARBA00022771"/>
    </source>
</evidence>
<dbReference type="PANTHER" id="PTHR12170">
    <property type="entry name" value="MACROPHAGE ERYTHROBLAST ATTACHER-RELATED"/>
    <property type="match status" value="1"/>
</dbReference>
<dbReference type="Proteomes" id="UP001177023">
    <property type="component" value="Unassembled WGS sequence"/>
</dbReference>
<protein>
    <recommendedName>
        <fullName evidence="7">RING-Gid-type domain-containing protein</fullName>
    </recommendedName>
</protein>
<keyword evidence="3" id="KW-0479">Metal-binding</keyword>
<dbReference type="PROSITE" id="PS51867">
    <property type="entry name" value="ZF_RING_GID"/>
    <property type="match status" value="1"/>
</dbReference>
<dbReference type="GO" id="GO:0005737">
    <property type="term" value="C:cytoplasm"/>
    <property type="evidence" value="ECO:0007669"/>
    <property type="project" value="UniProtKB-SubCell"/>
</dbReference>
<dbReference type="GO" id="GO:0008270">
    <property type="term" value="F:zinc ion binding"/>
    <property type="evidence" value="ECO:0007669"/>
    <property type="project" value="UniProtKB-KW"/>
</dbReference>
<evidence type="ECO:0000313" key="9">
    <source>
        <dbReference type="Proteomes" id="UP001177023"/>
    </source>
</evidence>
<sequence length="393" mass="44945">MAKPIHGGPPPGWSGDRPMEAVQQALEALEKRMGEVVAELGQIDFVMALFDEVFQELLVTQPPESGLYTPFALHFLRERIKRIEDALENMVRMHRNVHGSVSKIGKEINRHFIPSTKGLIRNEKDLEADPKCARNVQNLIVNYLMGTGNVEIAEMYVKECNLHGRLDEYQSFKQHLTSVMESFRNRNSVPAANFLQKHYPDEKRLIFELIRVQVIRLIKEGRKLEAVRLSQRLPGLGADGELAEIMGVIMLNPDDDKFKDCLSPVVWDRLERRLSEVIFKSRVNLPGIISMGVRALPQLLHVKVIMSMRQEQIFSSDELPIEIPIKERMHSTFTCPILRCQATEKNPPHRLSCGHVISLEALERLAANARQYRFKCPYCPIESAKSEAARVYF</sequence>
<evidence type="ECO:0000259" key="7">
    <source>
        <dbReference type="PROSITE" id="PS51867"/>
    </source>
</evidence>
<dbReference type="InterPro" id="IPR044063">
    <property type="entry name" value="ZF_RING_GID"/>
</dbReference>
<evidence type="ECO:0000313" key="8">
    <source>
        <dbReference type="EMBL" id="CAJ0583678.1"/>
    </source>
</evidence>
<dbReference type="AlphaFoldDB" id="A0AA36DCE1"/>
<dbReference type="PANTHER" id="PTHR12170:SF3">
    <property type="entry name" value="GH10162P"/>
    <property type="match status" value="1"/>
</dbReference>
<dbReference type="EMBL" id="CATQJA010002665">
    <property type="protein sequence ID" value="CAJ0583678.1"/>
    <property type="molecule type" value="Genomic_DNA"/>
</dbReference>
<dbReference type="GO" id="GO:0034657">
    <property type="term" value="C:GID complex"/>
    <property type="evidence" value="ECO:0007669"/>
    <property type="project" value="TreeGrafter"/>
</dbReference>
<dbReference type="SUPFAM" id="SSF57850">
    <property type="entry name" value="RING/U-box"/>
    <property type="match status" value="1"/>
</dbReference>